<dbReference type="Gene3D" id="1.10.10.10">
    <property type="entry name" value="Winged helix-like DNA-binding domain superfamily/Winged helix DNA-binding domain"/>
    <property type="match status" value="1"/>
</dbReference>
<dbReference type="EMBL" id="JAACJS010000011">
    <property type="protein sequence ID" value="NCI49904.1"/>
    <property type="molecule type" value="Genomic_DNA"/>
</dbReference>
<evidence type="ECO:0000256" key="2">
    <source>
        <dbReference type="SAM" id="SignalP"/>
    </source>
</evidence>
<reference evidence="4 5" key="1">
    <citation type="submission" date="2020-01" db="EMBL/GenBank/DDBJ databases">
        <title>Genome analysis.</title>
        <authorList>
            <person name="Wu S."/>
            <person name="Wang G."/>
        </authorList>
    </citation>
    <scope>NUCLEOTIDE SEQUENCE [LARGE SCALE GENOMIC DNA]</scope>
    <source>
        <strain evidence="4 5">SYL130</strain>
    </source>
</reference>
<dbReference type="PROSITE" id="PS51688">
    <property type="entry name" value="ICA"/>
    <property type="match status" value="1"/>
</dbReference>
<evidence type="ECO:0000313" key="5">
    <source>
        <dbReference type="Proteomes" id="UP000753802"/>
    </source>
</evidence>
<sequence length="620" mass="62381">TFSGVLGAGALSSITSLSLSALTVTGNITTQSLSAITATVNNANVNGNLTSTGTVTSQGLSTVTGLIGNLTVPGTLTTANASISGNITSTGTITAQRFSAVGGISANNASVGGNLTVTGNTTTRTLSVTYGAEVGSLTSSGNISAASANITGTVAAGVLSGAVINVGNMALGGVLTATEVSATRLITAPYASIQRIFVNNRIDGGIFSGSFVGAVNNTDTVALLSGDVKLNYQSAGNVPLVQGDPGITDSKGYARYGEVVKYKDITTEEFAAEYAGARELGDVGKMAPRAGGLLPLIVGGTITAKNYLTSGGAIAAAGTISTTGVTLGTGISTTGGISATGSILAAGYKVHGGASTGFLKADGSVDNTTYLSGSGGGATFANLSVTGGFELGTSATTNTTTIGGASQTSNIILGQSNSGQSVNIATGSGANAVNIGTNTGNTGKIQIAGTNSSQVVVIGGAGAGGTTYKLEVVGKFKSTGINETSDIRYKKDIHTLTNALSKVNALRGVSYLWKTEEFPNNGFDSLKQIGFIAQEIEKVLPEVVRTDEKGFKTVEYSKITAVLVEAIKEQTRIIDELRAEIKTLKSDSERINKLEKEMASLRALIEDMGKSAASQKKTGE</sequence>
<comment type="caution">
    <text evidence="4">The sequence shown here is derived from an EMBL/GenBank/DDBJ whole genome shotgun (WGS) entry which is preliminary data.</text>
</comment>
<dbReference type="Pfam" id="PF13884">
    <property type="entry name" value="Peptidase_S74"/>
    <property type="match status" value="1"/>
</dbReference>
<feature type="chain" id="PRO_5045696131" description="Peptidase S74 domain-containing protein" evidence="2">
    <location>
        <begin position="22"/>
        <end position="620"/>
    </location>
</feature>
<organism evidence="4 5">
    <name type="scientific">Sediminibacterium roseum</name>
    <dbReference type="NCBI Taxonomy" id="1978412"/>
    <lineage>
        <taxon>Bacteria</taxon>
        <taxon>Pseudomonadati</taxon>
        <taxon>Bacteroidota</taxon>
        <taxon>Chitinophagia</taxon>
        <taxon>Chitinophagales</taxon>
        <taxon>Chitinophagaceae</taxon>
        <taxon>Sediminibacterium</taxon>
    </lineage>
</organism>
<feature type="signal peptide" evidence="2">
    <location>
        <begin position="1"/>
        <end position="21"/>
    </location>
</feature>
<evidence type="ECO:0000313" key="4">
    <source>
        <dbReference type="EMBL" id="NCI49904.1"/>
    </source>
</evidence>
<dbReference type="InterPro" id="IPR030392">
    <property type="entry name" value="S74_ICA"/>
</dbReference>
<protein>
    <recommendedName>
        <fullName evidence="3">Peptidase S74 domain-containing protein</fullName>
    </recommendedName>
</protein>
<dbReference type="InterPro" id="IPR036388">
    <property type="entry name" value="WH-like_DNA-bd_sf"/>
</dbReference>
<accession>A0ABW9ZS27</accession>
<dbReference type="Proteomes" id="UP000753802">
    <property type="component" value="Unassembled WGS sequence"/>
</dbReference>
<evidence type="ECO:0000256" key="1">
    <source>
        <dbReference type="SAM" id="Coils"/>
    </source>
</evidence>
<gene>
    <name evidence="4" type="ORF">GWC95_08220</name>
</gene>
<proteinExistence type="predicted"/>
<keyword evidence="2" id="KW-0732">Signal</keyword>
<evidence type="ECO:0000259" key="3">
    <source>
        <dbReference type="PROSITE" id="PS51688"/>
    </source>
</evidence>
<feature type="non-terminal residue" evidence="4">
    <location>
        <position position="1"/>
    </location>
</feature>
<keyword evidence="5" id="KW-1185">Reference proteome</keyword>
<name>A0ABW9ZS27_9BACT</name>
<dbReference type="RefSeq" id="WP_161818204.1">
    <property type="nucleotide sequence ID" value="NZ_JAACJS010000011.1"/>
</dbReference>
<feature type="coiled-coil region" evidence="1">
    <location>
        <begin position="567"/>
        <end position="611"/>
    </location>
</feature>
<keyword evidence="1" id="KW-0175">Coiled coil</keyword>
<feature type="domain" description="Peptidase S74" evidence="3">
    <location>
        <begin position="485"/>
        <end position="581"/>
    </location>
</feature>